<dbReference type="EMBL" id="BAAAQM010000017">
    <property type="protein sequence ID" value="GAA1971960.1"/>
    <property type="molecule type" value="Genomic_DNA"/>
</dbReference>
<dbReference type="SUPFAM" id="SSF53850">
    <property type="entry name" value="Periplasmic binding protein-like II"/>
    <property type="match status" value="1"/>
</dbReference>
<evidence type="ECO:0000313" key="3">
    <source>
        <dbReference type="Proteomes" id="UP001499854"/>
    </source>
</evidence>
<dbReference type="Gene3D" id="3.40.190.10">
    <property type="entry name" value="Periplasmic binding protein-like II"/>
    <property type="match status" value="1"/>
</dbReference>
<dbReference type="InterPro" id="IPR050490">
    <property type="entry name" value="Bact_solute-bd_prot1"/>
</dbReference>
<dbReference type="PANTHER" id="PTHR43649">
    <property type="entry name" value="ARABINOSE-BINDING PROTEIN-RELATED"/>
    <property type="match status" value="1"/>
</dbReference>
<dbReference type="InterPro" id="IPR006059">
    <property type="entry name" value="SBP"/>
</dbReference>
<proteinExistence type="predicted"/>
<evidence type="ECO:0000256" key="1">
    <source>
        <dbReference type="SAM" id="SignalP"/>
    </source>
</evidence>
<keyword evidence="3" id="KW-1185">Reference proteome</keyword>
<sequence>MVAVVLAIASVLAPSGCAGSADGAGAGRITLKVRLFGTFGYQEAGLFDAYMARHPDIRIEYSTIQDSGQYWTALQTSLSTESGLGDLQGIEVSEITDATANMADSFVDLGPLGASALRDQFYPWKWAQGLTPDGKVLGLGTDIGPEAMCYRRDLFAKAGLPTARADVAALWKNGWDGYVAAGERFRAAGIPGSAWTDTASGMFNAMIGQSPEQYYDASGRLIYDRNPAVATAWGEAMKIAAGGLSARLTQFTPAWNQAFTSGQFATVACPSWMIGYIKSQTGSLDNRWDVTTAPGGTGNWGGSYLAVPKASKHQQQAADLAIWLASAPQQVAVFEKTGNFPSNRIAAADPAVRDFSDTYFGAVGDPAPIGRIFGDAAGRLPAAVLGARDQVVKDLITKGGITRVEAQGQDPAKSWAKVVRDVTAATG</sequence>
<reference evidence="3" key="1">
    <citation type="journal article" date="2019" name="Int. J. Syst. Evol. Microbiol.">
        <title>The Global Catalogue of Microorganisms (GCM) 10K type strain sequencing project: providing services to taxonomists for standard genome sequencing and annotation.</title>
        <authorList>
            <consortium name="The Broad Institute Genomics Platform"/>
            <consortium name="The Broad Institute Genome Sequencing Center for Infectious Disease"/>
            <person name="Wu L."/>
            <person name="Ma J."/>
        </authorList>
    </citation>
    <scope>NUCLEOTIDE SEQUENCE [LARGE SCALE GENOMIC DNA]</scope>
    <source>
        <strain evidence="3">JCM 16013</strain>
    </source>
</reference>
<name>A0ABP5D407_9ACTN</name>
<gene>
    <name evidence="2" type="ORF">GCM10009838_34280</name>
</gene>
<dbReference type="PANTHER" id="PTHR43649:SF32">
    <property type="entry name" value="SUGAR BINDING SECRETED PROTEIN"/>
    <property type="match status" value="1"/>
</dbReference>
<feature type="signal peptide" evidence="1">
    <location>
        <begin position="1"/>
        <end position="20"/>
    </location>
</feature>
<evidence type="ECO:0000313" key="2">
    <source>
        <dbReference type="EMBL" id="GAA1971960.1"/>
    </source>
</evidence>
<dbReference type="Pfam" id="PF13416">
    <property type="entry name" value="SBP_bac_8"/>
    <property type="match status" value="1"/>
</dbReference>
<feature type="chain" id="PRO_5045195124" evidence="1">
    <location>
        <begin position="21"/>
        <end position="427"/>
    </location>
</feature>
<accession>A0ABP5D407</accession>
<dbReference type="Proteomes" id="UP001499854">
    <property type="component" value="Unassembled WGS sequence"/>
</dbReference>
<keyword evidence="1" id="KW-0732">Signal</keyword>
<comment type="caution">
    <text evidence="2">The sequence shown here is derived from an EMBL/GenBank/DDBJ whole genome shotgun (WGS) entry which is preliminary data.</text>
</comment>
<protein>
    <submittedName>
        <fullName evidence="2">Extracellular solute-binding protein</fullName>
    </submittedName>
</protein>
<organism evidence="2 3">
    <name type="scientific">Catenulispora subtropica</name>
    <dbReference type="NCBI Taxonomy" id="450798"/>
    <lineage>
        <taxon>Bacteria</taxon>
        <taxon>Bacillati</taxon>
        <taxon>Actinomycetota</taxon>
        <taxon>Actinomycetes</taxon>
        <taxon>Catenulisporales</taxon>
        <taxon>Catenulisporaceae</taxon>
        <taxon>Catenulispora</taxon>
    </lineage>
</organism>